<dbReference type="EMBL" id="CP139781">
    <property type="protein sequence ID" value="WRQ87596.1"/>
    <property type="molecule type" value="Genomic_DNA"/>
</dbReference>
<evidence type="ECO:0000313" key="2">
    <source>
        <dbReference type="EMBL" id="WRQ87596.1"/>
    </source>
</evidence>
<dbReference type="RefSeq" id="WP_221030244.1">
    <property type="nucleotide sequence ID" value="NZ_CP139781.1"/>
</dbReference>
<feature type="compositionally biased region" description="Low complexity" evidence="1">
    <location>
        <begin position="96"/>
        <end position="115"/>
    </location>
</feature>
<organism evidence="2 3">
    <name type="scientific">Actomonas aquatica</name>
    <dbReference type="NCBI Taxonomy" id="2866162"/>
    <lineage>
        <taxon>Bacteria</taxon>
        <taxon>Pseudomonadati</taxon>
        <taxon>Verrucomicrobiota</taxon>
        <taxon>Opitutia</taxon>
        <taxon>Opitutales</taxon>
        <taxon>Opitutaceae</taxon>
        <taxon>Actomonas</taxon>
    </lineage>
</organism>
<reference evidence="2 3" key="1">
    <citation type="submission" date="2021-08" db="EMBL/GenBank/DDBJ databases">
        <authorList>
            <person name="Zhang D."/>
            <person name="Zhang A."/>
            <person name="Wang L."/>
        </authorList>
    </citation>
    <scope>NUCLEOTIDE SEQUENCE [LARGE SCALE GENOMIC DNA]</scope>
    <source>
        <strain evidence="2 3">WL0086</strain>
    </source>
</reference>
<evidence type="ECO:0000313" key="3">
    <source>
        <dbReference type="Proteomes" id="UP000738431"/>
    </source>
</evidence>
<evidence type="ECO:0000256" key="1">
    <source>
        <dbReference type="SAM" id="MobiDB-lite"/>
    </source>
</evidence>
<feature type="region of interest" description="Disordered" evidence="1">
    <location>
        <begin position="73"/>
        <end position="115"/>
    </location>
</feature>
<accession>A0ABZ1C7A3</accession>
<keyword evidence="3" id="KW-1185">Reference proteome</keyword>
<protein>
    <submittedName>
        <fullName evidence="2">Uncharacterized protein</fullName>
    </submittedName>
</protein>
<proteinExistence type="predicted"/>
<dbReference type="Proteomes" id="UP000738431">
    <property type="component" value="Chromosome"/>
</dbReference>
<sequence>MRTVMLWGGFTGFLLAAVAGFAADRPLDLILRDAAFACLGGAWLLRWWWSQLERALSETLEIRRQRAEAEAAAEAAAEANQKAATSPRTPGRREAANPAMARSAASPSPAAPARL</sequence>
<name>A0ABZ1C7A3_9BACT</name>
<reference evidence="2 3" key="2">
    <citation type="submission" date="2023-12" db="EMBL/GenBank/DDBJ databases">
        <title>Description of an unclassified Opitutus bacterium of Verrucomicrobiota.</title>
        <authorList>
            <person name="Zhang D.-F."/>
        </authorList>
    </citation>
    <scope>NUCLEOTIDE SEQUENCE [LARGE SCALE GENOMIC DNA]</scope>
    <source>
        <strain evidence="2 3">WL0086</strain>
    </source>
</reference>
<gene>
    <name evidence="2" type="ORF">K1X11_022505</name>
</gene>